<dbReference type="RefSeq" id="WP_027825650.1">
    <property type="nucleotide sequence ID" value="NZ_AZFB01000002.1"/>
</dbReference>
<sequence>MNIFESGQVVNIPEVLANKDERVALQNQLALANKNWSVIGAKLNIPGPVKNNELIRRFFIEQIREFTSNADFELELKADWSDKVTGPEFFYLAKAKPSEVKKSCVAFEESTKARRLFDLDVHYFDNGEIKDLSRRQLKLPGRTCLICGNNAKVCARARTHTVDELQSKVCTLICDELF</sequence>
<dbReference type="Pfam" id="PF03802">
    <property type="entry name" value="CitX"/>
    <property type="match status" value="1"/>
</dbReference>
<evidence type="ECO:0000256" key="4">
    <source>
        <dbReference type="ARBA" id="ARBA00048574"/>
    </source>
</evidence>
<comment type="caution">
    <text evidence="5">The sequence shown here is derived from an EMBL/GenBank/DDBJ whole genome shotgun (WGS) entry which is preliminary data.</text>
</comment>
<gene>
    <name evidence="5" type="ORF">FC23_GL000592</name>
</gene>
<dbReference type="GO" id="GO:0051191">
    <property type="term" value="P:prosthetic group biosynthetic process"/>
    <property type="evidence" value="ECO:0007669"/>
    <property type="project" value="InterPro"/>
</dbReference>
<reference evidence="5 6" key="1">
    <citation type="journal article" date="2015" name="Genome Announc.">
        <title>Expanding the biotechnology potential of lactobacilli through comparative genomics of 213 strains and associated genera.</title>
        <authorList>
            <person name="Sun Z."/>
            <person name="Harris H.M."/>
            <person name="McCann A."/>
            <person name="Guo C."/>
            <person name="Argimon S."/>
            <person name="Zhang W."/>
            <person name="Yang X."/>
            <person name="Jeffery I.B."/>
            <person name="Cooney J.C."/>
            <person name="Kagawa T.F."/>
            <person name="Liu W."/>
            <person name="Song Y."/>
            <person name="Salvetti E."/>
            <person name="Wrobel A."/>
            <person name="Rasinkangas P."/>
            <person name="Parkhill J."/>
            <person name="Rea M.C."/>
            <person name="O'Sullivan O."/>
            <person name="Ritari J."/>
            <person name="Douillard F.P."/>
            <person name="Paul Ross R."/>
            <person name="Yang R."/>
            <person name="Briner A.E."/>
            <person name="Felis G.E."/>
            <person name="de Vos W.M."/>
            <person name="Barrangou R."/>
            <person name="Klaenhammer T.R."/>
            <person name="Caufield P.W."/>
            <person name="Cui Y."/>
            <person name="Zhang H."/>
            <person name="O'Toole P.W."/>
        </authorList>
    </citation>
    <scope>NUCLEOTIDE SEQUENCE [LARGE SCALE GENOMIC DNA]</scope>
    <source>
        <strain evidence="5 6">DSM 15354</strain>
    </source>
</reference>
<evidence type="ECO:0000256" key="2">
    <source>
        <dbReference type="ARBA" id="ARBA00022679"/>
    </source>
</evidence>
<dbReference type="AlphaFoldDB" id="A0A0R1SC91"/>
<keyword evidence="6" id="KW-1185">Reference proteome</keyword>
<dbReference type="EMBL" id="AZFB01000002">
    <property type="protein sequence ID" value="KRL63683.1"/>
    <property type="molecule type" value="Genomic_DNA"/>
</dbReference>
<protein>
    <recommendedName>
        <fullName evidence="1">citrate lyase holo-[acyl-carrier protein] synthase</fullName>
        <ecNumber evidence="1">2.7.7.61</ecNumber>
    </recommendedName>
</protein>
<evidence type="ECO:0000256" key="3">
    <source>
        <dbReference type="ARBA" id="ARBA00022695"/>
    </source>
</evidence>
<keyword evidence="3" id="KW-0548">Nucleotidyltransferase</keyword>
<evidence type="ECO:0000313" key="6">
    <source>
        <dbReference type="Proteomes" id="UP000051931"/>
    </source>
</evidence>
<dbReference type="STRING" id="1122152.GCA_000425905_00358"/>
<evidence type="ECO:0000313" key="5">
    <source>
        <dbReference type="EMBL" id="KRL63683.1"/>
    </source>
</evidence>
<comment type="catalytic activity">
    <reaction evidence="4">
        <text>apo-[citrate lyase ACP] + 2'-(5''-triphospho-alpha-D-ribosyl)-3'-dephospho-CoA = holo-[citrate lyase ACP] + diphosphate</text>
        <dbReference type="Rhea" id="RHEA:16333"/>
        <dbReference type="Rhea" id="RHEA-COMP:10157"/>
        <dbReference type="Rhea" id="RHEA-COMP:10158"/>
        <dbReference type="ChEBI" id="CHEBI:29999"/>
        <dbReference type="ChEBI" id="CHEBI:33019"/>
        <dbReference type="ChEBI" id="CHEBI:61378"/>
        <dbReference type="ChEBI" id="CHEBI:82683"/>
        <dbReference type="EC" id="2.7.7.61"/>
    </reaction>
</comment>
<dbReference type="InterPro" id="IPR005551">
    <property type="entry name" value="CitX"/>
</dbReference>
<dbReference type="NCBIfam" id="TIGR03124">
    <property type="entry name" value="citrate_citX"/>
    <property type="match status" value="1"/>
</dbReference>
<name>A0A0R1SC91_9LACO</name>
<keyword evidence="2" id="KW-0808">Transferase</keyword>
<evidence type="ECO:0000256" key="1">
    <source>
        <dbReference type="ARBA" id="ARBA00012524"/>
    </source>
</evidence>
<accession>A0A0R1SC91</accession>
<organism evidence="5 6">
    <name type="scientific">Lactobacillus psittaci DSM 15354</name>
    <dbReference type="NCBI Taxonomy" id="1122152"/>
    <lineage>
        <taxon>Bacteria</taxon>
        <taxon>Bacillati</taxon>
        <taxon>Bacillota</taxon>
        <taxon>Bacilli</taxon>
        <taxon>Lactobacillales</taxon>
        <taxon>Lactobacillaceae</taxon>
        <taxon>Lactobacillus</taxon>
    </lineage>
</organism>
<dbReference type="PATRIC" id="fig|1122152.4.peg.600"/>
<dbReference type="EC" id="2.7.7.61" evidence="1"/>
<dbReference type="Proteomes" id="UP000051931">
    <property type="component" value="Unassembled WGS sequence"/>
</dbReference>
<dbReference type="eggNOG" id="COG3697">
    <property type="taxonomic scope" value="Bacteria"/>
</dbReference>
<dbReference type="GO" id="GO:0050519">
    <property type="term" value="F:holo-citrate lyase synthase activity"/>
    <property type="evidence" value="ECO:0007669"/>
    <property type="project" value="UniProtKB-EC"/>
</dbReference>
<dbReference type="OrthoDB" id="3196716at2"/>
<proteinExistence type="predicted"/>